<accession>A0A4R0J1M5</accession>
<dbReference type="PROSITE" id="PS50043">
    <property type="entry name" value="HTH_LUXR_2"/>
    <property type="match status" value="1"/>
</dbReference>
<dbReference type="PANTHER" id="PTHR47691:SF3">
    <property type="entry name" value="HTH-TYPE TRANSCRIPTIONAL REGULATOR RV0890C-RELATED"/>
    <property type="match status" value="1"/>
</dbReference>
<proteinExistence type="predicted"/>
<dbReference type="PRINTS" id="PR00364">
    <property type="entry name" value="DISEASERSIST"/>
</dbReference>
<dbReference type="InterPro" id="IPR000792">
    <property type="entry name" value="Tscrpt_reg_LuxR_C"/>
</dbReference>
<sequence length="770" mass="83548">MAGSKPAAPARGRLPAELTSFVGRRRELADTRRLLSSSRLLTLTGTGGVGKTRLALRMAADVRRIFSDGVWFVELAALHDPALLGHTLAGALELSQVSADPTADLAEYLEDKHLLLVLDNCEQVADACAVLASKLLAAAPQLRILATSRHVLGVEGEQVLAVPPLATPPADAPDGDVAQYESLVLFADRVRAVVPEFEIDASNRAQVIEVCRQLDGVPLALELAAVWMRTLSLSQILERLEDRFRLLSGGRPAGPVRQQALDAAVTWSYDLCSPAERLLWERLSVFSGGFDLEGAEEVCSGDGISQHEVLDLVAGLVNKSIITRTMATAHTVAWYDLLTTISQYGGLRLAEAGRTREFKLRHRDYYRALTAAWAEDSFGPGQADWFIRMRREHDNLRAALDFCLAEPGEGPVAVEIAAPLWNFWFAGFLREGHRYLTLAIGAAPEPTPARALGLWAGGYLAMFLGETDQLALLLAECAELAERYDDDPLRARIAEVAGHALLYQGDLPGAIALLEEGLAGYRAAGDKLGEFDSLILLAATTFFLGDPRADGFSQAAYDLAASRGADSSKAYALWSVGIVRWRDHDQFDEASRSFREAIRLWQPLNDRTGIGFCVQALSWCAGSAAPDERAARLMGASRAVWRSSGAHVNETTPYSQFDDRTEQGIRAAVGDVVFDAAFAQGAAYSFEQAVALALGEERESAAKPGLAGRLTRREHEIAVLLGDGLSNREIAARLVISQRTAETHVEHILSKLGFASRAQVGRWVAEHPDR</sequence>
<dbReference type="Gene3D" id="1.10.10.10">
    <property type="entry name" value="Winged helix-like DNA-binding domain superfamily/Winged helix DNA-binding domain"/>
    <property type="match status" value="1"/>
</dbReference>
<evidence type="ECO:0000313" key="2">
    <source>
        <dbReference type="EMBL" id="TCC23912.1"/>
    </source>
</evidence>
<dbReference type="SMART" id="SM00421">
    <property type="entry name" value="HTH_LUXR"/>
    <property type="match status" value="1"/>
</dbReference>
<evidence type="ECO:0000259" key="1">
    <source>
        <dbReference type="PROSITE" id="PS50043"/>
    </source>
</evidence>
<dbReference type="Proteomes" id="UP000294225">
    <property type="component" value="Unassembled WGS sequence"/>
</dbReference>
<organism evidence="3 5">
    <name type="scientific">Kribbella speibonae</name>
    <dbReference type="NCBI Taxonomy" id="1572660"/>
    <lineage>
        <taxon>Bacteria</taxon>
        <taxon>Bacillati</taxon>
        <taxon>Actinomycetota</taxon>
        <taxon>Actinomycetes</taxon>
        <taxon>Propionibacteriales</taxon>
        <taxon>Kribbellaceae</taxon>
        <taxon>Kribbella</taxon>
    </lineage>
</organism>
<evidence type="ECO:0000313" key="4">
    <source>
        <dbReference type="Proteomes" id="UP000292385"/>
    </source>
</evidence>
<dbReference type="GO" id="GO:0003677">
    <property type="term" value="F:DNA binding"/>
    <property type="evidence" value="ECO:0007669"/>
    <property type="project" value="InterPro"/>
</dbReference>
<dbReference type="PRINTS" id="PR00038">
    <property type="entry name" value="HTHLUXR"/>
</dbReference>
<dbReference type="SUPFAM" id="SSF48452">
    <property type="entry name" value="TPR-like"/>
    <property type="match status" value="1"/>
</dbReference>
<dbReference type="RefSeq" id="WP_131462767.1">
    <property type="nucleotide sequence ID" value="NZ_SJJY01000003.1"/>
</dbReference>
<dbReference type="SUPFAM" id="SSF52540">
    <property type="entry name" value="P-loop containing nucleoside triphosphate hydrolases"/>
    <property type="match status" value="1"/>
</dbReference>
<dbReference type="CDD" id="cd06170">
    <property type="entry name" value="LuxR_C_like"/>
    <property type="match status" value="1"/>
</dbReference>
<dbReference type="EMBL" id="SJJY01000003">
    <property type="protein sequence ID" value="TCC23912.1"/>
    <property type="molecule type" value="Genomic_DNA"/>
</dbReference>
<name>A0A4R0J1M5_9ACTN</name>
<dbReference type="EMBL" id="SJKC01000002">
    <property type="protein sequence ID" value="TCC38046.1"/>
    <property type="molecule type" value="Genomic_DNA"/>
</dbReference>
<evidence type="ECO:0000313" key="5">
    <source>
        <dbReference type="Proteomes" id="UP000294225"/>
    </source>
</evidence>
<dbReference type="SUPFAM" id="SSF46894">
    <property type="entry name" value="C-terminal effector domain of the bipartite response regulators"/>
    <property type="match status" value="1"/>
</dbReference>
<protein>
    <submittedName>
        <fullName evidence="3">LuxR family transcriptional regulator</fullName>
    </submittedName>
</protein>
<feature type="domain" description="HTH luxR-type" evidence="1">
    <location>
        <begin position="703"/>
        <end position="768"/>
    </location>
</feature>
<dbReference type="Proteomes" id="UP000292385">
    <property type="component" value="Unassembled WGS sequence"/>
</dbReference>
<dbReference type="InterPro" id="IPR011990">
    <property type="entry name" value="TPR-like_helical_dom_sf"/>
</dbReference>
<gene>
    <name evidence="2" type="ORF">E0H58_19430</name>
    <name evidence="3" type="ORF">E0H92_16410</name>
</gene>
<dbReference type="Gene3D" id="1.25.40.10">
    <property type="entry name" value="Tetratricopeptide repeat domain"/>
    <property type="match status" value="1"/>
</dbReference>
<evidence type="ECO:0000313" key="3">
    <source>
        <dbReference type="EMBL" id="TCC38046.1"/>
    </source>
</evidence>
<keyword evidence="4" id="KW-1185">Reference proteome</keyword>
<dbReference type="InterPro" id="IPR016032">
    <property type="entry name" value="Sig_transdc_resp-reg_C-effctor"/>
</dbReference>
<comment type="caution">
    <text evidence="3">The sequence shown here is derived from an EMBL/GenBank/DDBJ whole genome shotgun (WGS) entry which is preliminary data.</text>
</comment>
<dbReference type="InterPro" id="IPR027417">
    <property type="entry name" value="P-loop_NTPase"/>
</dbReference>
<dbReference type="GO" id="GO:0006355">
    <property type="term" value="P:regulation of DNA-templated transcription"/>
    <property type="evidence" value="ECO:0007669"/>
    <property type="project" value="InterPro"/>
</dbReference>
<dbReference type="PANTHER" id="PTHR47691">
    <property type="entry name" value="REGULATOR-RELATED"/>
    <property type="match status" value="1"/>
</dbReference>
<dbReference type="Pfam" id="PF00196">
    <property type="entry name" value="GerE"/>
    <property type="match status" value="1"/>
</dbReference>
<dbReference type="Gene3D" id="3.40.50.300">
    <property type="entry name" value="P-loop containing nucleotide triphosphate hydrolases"/>
    <property type="match status" value="1"/>
</dbReference>
<reference evidence="4 5" key="1">
    <citation type="submission" date="2019-02" db="EMBL/GenBank/DDBJ databases">
        <title>Kribbella capetownensis sp. nov. and Kribbella speibonae sp. nov., isolated from soil.</title>
        <authorList>
            <person name="Curtis S.M."/>
            <person name="Norton I."/>
            <person name="Everest G.J."/>
            <person name="Meyers P.R."/>
        </authorList>
    </citation>
    <scope>NUCLEOTIDE SEQUENCE [LARGE SCALE GENOMIC DNA]</scope>
    <source>
        <strain evidence="2 4">SK5</strain>
        <strain evidence="3 5">YM55</strain>
    </source>
</reference>
<dbReference type="InterPro" id="IPR036388">
    <property type="entry name" value="WH-like_DNA-bd_sf"/>
</dbReference>
<dbReference type="AlphaFoldDB" id="A0A4R0J1M5"/>